<reference evidence="3 4" key="1">
    <citation type="journal article" date="2018" name="Mol. Biol. Evol.">
        <title>Analysis of the draft genome of the red seaweed Gracilariopsis chorda provides insights into genome size evolution in Rhodophyta.</title>
        <authorList>
            <person name="Lee J."/>
            <person name="Yang E.C."/>
            <person name="Graf L."/>
            <person name="Yang J.H."/>
            <person name="Qiu H."/>
            <person name="Zel Zion U."/>
            <person name="Chan C.X."/>
            <person name="Stephens T.G."/>
            <person name="Weber A.P.M."/>
            <person name="Boo G.H."/>
            <person name="Boo S.M."/>
            <person name="Kim K.M."/>
            <person name="Shin Y."/>
            <person name="Jung M."/>
            <person name="Lee S.J."/>
            <person name="Yim H.S."/>
            <person name="Lee J.H."/>
            <person name="Bhattacharya D."/>
            <person name="Yoon H.S."/>
        </authorList>
    </citation>
    <scope>NUCLEOTIDE SEQUENCE [LARGE SCALE GENOMIC DNA]</scope>
    <source>
        <strain evidence="3 4">SKKU-2015</strain>
        <tissue evidence="3">Whole body</tissue>
    </source>
</reference>
<proteinExistence type="predicted"/>
<evidence type="ECO:0000313" key="3">
    <source>
        <dbReference type="EMBL" id="PXF48426.1"/>
    </source>
</evidence>
<dbReference type="EMBL" id="NBIV01000014">
    <property type="protein sequence ID" value="PXF48426.1"/>
    <property type="molecule type" value="Genomic_DNA"/>
</dbReference>
<name>A0A2V3J1W7_9FLOR</name>
<keyword evidence="2" id="KW-0732">Signal</keyword>
<evidence type="ECO:0000256" key="1">
    <source>
        <dbReference type="SAM" id="MobiDB-lite"/>
    </source>
</evidence>
<dbReference type="Proteomes" id="UP000247409">
    <property type="component" value="Unassembled WGS sequence"/>
</dbReference>
<feature type="compositionally biased region" description="Basic and acidic residues" evidence="1">
    <location>
        <begin position="180"/>
        <end position="189"/>
    </location>
</feature>
<feature type="region of interest" description="Disordered" evidence="1">
    <location>
        <begin position="180"/>
        <end position="210"/>
    </location>
</feature>
<feature type="compositionally biased region" description="Low complexity" evidence="1">
    <location>
        <begin position="190"/>
        <end position="203"/>
    </location>
</feature>
<evidence type="ECO:0000256" key="2">
    <source>
        <dbReference type="SAM" id="SignalP"/>
    </source>
</evidence>
<sequence length="210" mass="23468">MKLLLNAVLAATVATITAKLVSDHVERATRAAREEAKHALEKKEDDFEREKQALIACIEEHKAEHAAARIRERSAAKELDALQGDVQQLLLASTRLKFMAQHSLRTKQRRRKAGGGRSGELSRRKECAVGSATVKGGTQTRPRFGARKQSDDKRREPEKLNGNQGLALVNCVRQLFGLDERHGQRRRNEAPTLRLETTTPRRANPNKATP</sequence>
<feature type="chain" id="PRO_5016168082" evidence="2">
    <location>
        <begin position="19"/>
        <end position="210"/>
    </location>
</feature>
<feature type="compositionally biased region" description="Basic residues" evidence="1">
    <location>
        <begin position="104"/>
        <end position="114"/>
    </location>
</feature>
<feature type="region of interest" description="Disordered" evidence="1">
    <location>
        <begin position="102"/>
        <end position="164"/>
    </location>
</feature>
<protein>
    <submittedName>
        <fullName evidence="3">Uncharacterized protein</fullName>
    </submittedName>
</protein>
<keyword evidence="4" id="KW-1185">Reference proteome</keyword>
<comment type="caution">
    <text evidence="3">The sequence shown here is derived from an EMBL/GenBank/DDBJ whole genome shotgun (WGS) entry which is preliminary data.</text>
</comment>
<organism evidence="3 4">
    <name type="scientific">Gracilariopsis chorda</name>
    <dbReference type="NCBI Taxonomy" id="448386"/>
    <lineage>
        <taxon>Eukaryota</taxon>
        <taxon>Rhodophyta</taxon>
        <taxon>Florideophyceae</taxon>
        <taxon>Rhodymeniophycidae</taxon>
        <taxon>Gracilariales</taxon>
        <taxon>Gracilariaceae</taxon>
        <taxon>Gracilariopsis</taxon>
    </lineage>
</organism>
<accession>A0A2V3J1W7</accession>
<dbReference type="AlphaFoldDB" id="A0A2V3J1W7"/>
<evidence type="ECO:0000313" key="4">
    <source>
        <dbReference type="Proteomes" id="UP000247409"/>
    </source>
</evidence>
<feature type="compositionally biased region" description="Basic and acidic residues" evidence="1">
    <location>
        <begin position="148"/>
        <end position="159"/>
    </location>
</feature>
<feature type="signal peptide" evidence="2">
    <location>
        <begin position="1"/>
        <end position="18"/>
    </location>
</feature>
<gene>
    <name evidence="3" type="ORF">BWQ96_01886</name>
</gene>